<proteinExistence type="predicted"/>
<reference evidence="2" key="1">
    <citation type="journal article" date="2023" name="Mol. Phylogenet. Evol.">
        <title>Genome-scale phylogeny and comparative genomics of the fungal order Sordariales.</title>
        <authorList>
            <person name="Hensen N."/>
            <person name="Bonometti L."/>
            <person name="Westerberg I."/>
            <person name="Brannstrom I.O."/>
            <person name="Guillou S."/>
            <person name="Cros-Aarteil S."/>
            <person name="Calhoun S."/>
            <person name="Haridas S."/>
            <person name="Kuo A."/>
            <person name="Mondo S."/>
            <person name="Pangilinan J."/>
            <person name="Riley R."/>
            <person name="LaButti K."/>
            <person name="Andreopoulos B."/>
            <person name="Lipzen A."/>
            <person name="Chen C."/>
            <person name="Yan M."/>
            <person name="Daum C."/>
            <person name="Ng V."/>
            <person name="Clum A."/>
            <person name="Steindorff A."/>
            <person name="Ohm R.A."/>
            <person name="Martin F."/>
            <person name="Silar P."/>
            <person name="Natvig D.O."/>
            <person name="Lalanne C."/>
            <person name="Gautier V."/>
            <person name="Ament-Velasquez S.L."/>
            <person name="Kruys A."/>
            <person name="Hutchinson M.I."/>
            <person name="Powell A.J."/>
            <person name="Barry K."/>
            <person name="Miller A.N."/>
            <person name="Grigoriev I.V."/>
            <person name="Debuchy R."/>
            <person name="Gladieux P."/>
            <person name="Hiltunen Thoren M."/>
            <person name="Johannesson H."/>
        </authorList>
    </citation>
    <scope>NUCLEOTIDE SEQUENCE</scope>
    <source>
        <strain evidence="2">CBS 103.79</strain>
    </source>
</reference>
<evidence type="ECO:0000313" key="3">
    <source>
        <dbReference type="Proteomes" id="UP001303889"/>
    </source>
</evidence>
<dbReference type="PANTHER" id="PTHR33993">
    <property type="entry name" value="GLYOXALASE-RELATED"/>
    <property type="match status" value="1"/>
</dbReference>
<name>A0AAN6RQ37_9PEZI</name>
<dbReference type="EMBL" id="MU855957">
    <property type="protein sequence ID" value="KAK3898323.1"/>
    <property type="molecule type" value="Genomic_DNA"/>
</dbReference>
<dbReference type="CDD" id="cd07247">
    <property type="entry name" value="SgaA_N_like"/>
    <property type="match status" value="1"/>
</dbReference>
<dbReference type="Pfam" id="PF00903">
    <property type="entry name" value="Glyoxalase"/>
    <property type="match status" value="1"/>
</dbReference>
<protein>
    <recommendedName>
        <fullName evidence="1">Glyoxalase/fosfomycin resistance/dioxygenase domain-containing protein</fullName>
    </recommendedName>
</protein>
<accession>A0AAN6RQ37</accession>
<dbReference type="InterPro" id="IPR029068">
    <property type="entry name" value="Glyas_Bleomycin-R_OHBP_Dase"/>
</dbReference>
<dbReference type="AlphaFoldDB" id="A0AAN6RQ37"/>
<keyword evidence="3" id="KW-1185">Reference proteome</keyword>
<dbReference type="Proteomes" id="UP001303889">
    <property type="component" value="Unassembled WGS sequence"/>
</dbReference>
<evidence type="ECO:0000259" key="1">
    <source>
        <dbReference type="Pfam" id="PF00903"/>
    </source>
</evidence>
<dbReference type="SUPFAM" id="SSF54593">
    <property type="entry name" value="Glyoxalase/Bleomycin resistance protein/Dihydroxybiphenyl dioxygenase"/>
    <property type="match status" value="1"/>
</dbReference>
<dbReference type="InterPro" id="IPR052164">
    <property type="entry name" value="Anthracycline_SecMetBiosynth"/>
</dbReference>
<organism evidence="2 3">
    <name type="scientific">Staphylotrichum tortipilum</name>
    <dbReference type="NCBI Taxonomy" id="2831512"/>
    <lineage>
        <taxon>Eukaryota</taxon>
        <taxon>Fungi</taxon>
        <taxon>Dikarya</taxon>
        <taxon>Ascomycota</taxon>
        <taxon>Pezizomycotina</taxon>
        <taxon>Sordariomycetes</taxon>
        <taxon>Sordariomycetidae</taxon>
        <taxon>Sordariales</taxon>
        <taxon>Chaetomiaceae</taxon>
        <taxon>Staphylotrichum</taxon>
    </lineage>
</organism>
<gene>
    <name evidence="2" type="ORF">C8A05DRAFT_38088</name>
</gene>
<feature type="domain" description="Glyoxalase/fosfomycin resistance/dioxygenase" evidence="1">
    <location>
        <begin position="26"/>
        <end position="153"/>
    </location>
</feature>
<comment type="caution">
    <text evidence="2">The sequence shown here is derived from an EMBL/GenBank/DDBJ whole genome shotgun (WGS) entry which is preliminary data.</text>
</comment>
<reference evidence="2" key="2">
    <citation type="submission" date="2023-05" db="EMBL/GenBank/DDBJ databases">
        <authorList>
            <consortium name="Lawrence Berkeley National Laboratory"/>
            <person name="Steindorff A."/>
            <person name="Hensen N."/>
            <person name="Bonometti L."/>
            <person name="Westerberg I."/>
            <person name="Brannstrom I.O."/>
            <person name="Guillou S."/>
            <person name="Cros-Aarteil S."/>
            <person name="Calhoun S."/>
            <person name="Haridas S."/>
            <person name="Kuo A."/>
            <person name="Mondo S."/>
            <person name="Pangilinan J."/>
            <person name="Riley R."/>
            <person name="Labutti K."/>
            <person name="Andreopoulos B."/>
            <person name="Lipzen A."/>
            <person name="Chen C."/>
            <person name="Yanf M."/>
            <person name="Daum C."/>
            <person name="Ng V."/>
            <person name="Clum A."/>
            <person name="Ohm R."/>
            <person name="Martin F."/>
            <person name="Silar P."/>
            <person name="Natvig D."/>
            <person name="Lalanne C."/>
            <person name="Gautier V."/>
            <person name="Ament-Velasquez S.L."/>
            <person name="Kruys A."/>
            <person name="Hutchinson M.I."/>
            <person name="Powell A.J."/>
            <person name="Barry K."/>
            <person name="Miller A.N."/>
            <person name="Grigoriev I.V."/>
            <person name="Debuchy R."/>
            <person name="Gladieux P."/>
            <person name="Thoren M.H."/>
            <person name="Johannesson H."/>
        </authorList>
    </citation>
    <scope>NUCLEOTIDE SEQUENCE</scope>
    <source>
        <strain evidence="2">CBS 103.79</strain>
    </source>
</reference>
<sequence>MASKSEECKDTTTTSSSFPLPGAICWLEVPCTSLPRAVAFYTAVLGWSSADPSSTPLGPGVLEGNAGLHMFTGGGGQLNGAFVVMSKPEGVAVVADEGDIAKMGVLPSYRVESVEETLGRVVENGGRVHVPKMAIAGGSMGYFARFIDTEGNLQGIWAAPAE</sequence>
<dbReference type="Gene3D" id="3.10.180.10">
    <property type="entry name" value="2,3-Dihydroxybiphenyl 1,2-Dioxygenase, domain 1"/>
    <property type="match status" value="1"/>
</dbReference>
<evidence type="ECO:0000313" key="2">
    <source>
        <dbReference type="EMBL" id="KAK3898323.1"/>
    </source>
</evidence>
<dbReference type="InterPro" id="IPR004360">
    <property type="entry name" value="Glyas_Fos-R_dOase_dom"/>
</dbReference>